<reference evidence="1 2" key="1">
    <citation type="journal article" date="2012" name="New Phytol.">
        <title>Insight into trade-off between wood decay and parasitism from the genome of a fungal forest pathogen.</title>
        <authorList>
            <person name="Olson A."/>
            <person name="Aerts A."/>
            <person name="Asiegbu F."/>
            <person name="Belbahri L."/>
            <person name="Bouzid O."/>
            <person name="Broberg A."/>
            <person name="Canback B."/>
            <person name="Coutinho P.M."/>
            <person name="Cullen D."/>
            <person name="Dalman K."/>
            <person name="Deflorio G."/>
            <person name="van Diepen L.T."/>
            <person name="Dunand C."/>
            <person name="Duplessis S."/>
            <person name="Durling M."/>
            <person name="Gonthier P."/>
            <person name="Grimwood J."/>
            <person name="Fossdal C.G."/>
            <person name="Hansson D."/>
            <person name="Henrissat B."/>
            <person name="Hietala A."/>
            <person name="Himmelstrand K."/>
            <person name="Hoffmeister D."/>
            <person name="Hogberg N."/>
            <person name="James T.Y."/>
            <person name="Karlsson M."/>
            <person name="Kohler A."/>
            <person name="Kues U."/>
            <person name="Lee Y.H."/>
            <person name="Lin Y.C."/>
            <person name="Lind M."/>
            <person name="Lindquist E."/>
            <person name="Lombard V."/>
            <person name="Lucas S."/>
            <person name="Lunden K."/>
            <person name="Morin E."/>
            <person name="Murat C."/>
            <person name="Park J."/>
            <person name="Raffaello T."/>
            <person name="Rouze P."/>
            <person name="Salamov A."/>
            <person name="Schmutz J."/>
            <person name="Solheim H."/>
            <person name="Stahlberg J."/>
            <person name="Velez H."/>
            <person name="de Vries R.P."/>
            <person name="Wiebenga A."/>
            <person name="Woodward S."/>
            <person name="Yakovlev I."/>
            <person name="Garbelotto M."/>
            <person name="Martin F."/>
            <person name="Grigoriev I.V."/>
            <person name="Stenlid J."/>
        </authorList>
    </citation>
    <scope>NUCLEOTIDE SEQUENCE [LARGE SCALE GENOMIC DNA]</scope>
    <source>
        <strain evidence="1 2">TC 32-1</strain>
    </source>
</reference>
<dbReference type="AlphaFoldDB" id="W4JN71"/>
<name>W4JN71_HETIT</name>
<proteinExistence type="predicted"/>
<dbReference type="EMBL" id="KI925467">
    <property type="protein sequence ID" value="ETW74988.1"/>
    <property type="molecule type" value="Genomic_DNA"/>
</dbReference>
<dbReference type="HOGENOM" id="CLU_2292068_0_0_1"/>
<dbReference type="KEGG" id="hir:HETIRDRAFT_144687"/>
<sequence>MLANMIFSFARSAQFPQLSCDAICQGNFLPGLERNHVQQPSLRPTGIARQFPGPCLLKVLCIPCAHATSLGWPPLYRQTFDRVDVPRWRSDAHCFFLFTPP</sequence>
<dbReference type="InParanoid" id="W4JN71"/>
<evidence type="ECO:0000313" key="1">
    <source>
        <dbReference type="EMBL" id="ETW74988.1"/>
    </source>
</evidence>
<keyword evidence="2" id="KW-1185">Reference proteome</keyword>
<protein>
    <submittedName>
        <fullName evidence="1">Uncharacterized protein</fullName>
    </submittedName>
</protein>
<dbReference type="RefSeq" id="XP_009553442.1">
    <property type="nucleotide sequence ID" value="XM_009555147.1"/>
</dbReference>
<gene>
    <name evidence="1" type="ORF">HETIRDRAFT_144687</name>
</gene>
<dbReference type="Proteomes" id="UP000030671">
    <property type="component" value="Unassembled WGS sequence"/>
</dbReference>
<dbReference type="GeneID" id="20667048"/>
<organism evidence="1 2">
    <name type="scientific">Heterobasidion irregulare (strain TC 32-1)</name>
    <dbReference type="NCBI Taxonomy" id="747525"/>
    <lineage>
        <taxon>Eukaryota</taxon>
        <taxon>Fungi</taxon>
        <taxon>Dikarya</taxon>
        <taxon>Basidiomycota</taxon>
        <taxon>Agaricomycotina</taxon>
        <taxon>Agaricomycetes</taxon>
        <taxon>Russulales</taxon>
        <taxon>Bondarzewiaceae</taxon>
        <taxon>Heterobasidion</taxon>
        <taxon>Heterobasidion annosum species complex</taxon>
    </lineage>
</organism>
<accession>W4JN71</accession>
<evidence type="ECO:0000313" key="2">
    <source>
        <dbReference type="Proteomes" id="UP000030671"/>
    </source>
</evidence>